<accession>A0A3B9IQ50</accession>
<evidence type="ECO:0000313" key="2">
    <source>
        <dbReference type="Proteomes" id="UP000257706"/>
    </source>
</evidence>
<dbReference type="Proteomes" id="UP000257706">
    <property type="component" value="Unassembled WGS sequence"/>
</dbReference>
<reference evidence="1 2" key="1">
    <citation type="journal article" date="2018" name="Nat. Biotechnol.">
        <title>A standardized bacterial taxonomy based on genome phylogeny substantially revises the tree of life.</title>
        <authorList>
            <person name="Parks D.H."/>
            <person name="Chuvochina M."/>
            <person name="Waite D.W."/>
            <person name="Rinke C."/>
            <person name="Skarshewski A."/>
            <person name="Chaumeil P.A."/>
            <person name="Hugenholtz P."/>
        </authorList>
    </citation>
    <scope>NUCLEOTIDE SEQUENCE [LARGE SCALE GENOMIC DNA]</scope>
    <source>
        <strain evidence="1">UBA8739</strain>
    </source>
</reference>
<name>A0A3B9IQ50_9PROT</name>
<dbReference type="AlphaFoldDB" id="A0A3B9IQ50"/>
<protein>
    <submittedName>
        <fullName evidence="1">Chemotaxis protein</fullName>
    </submittedName>
</protein>
<feature type="non-terminal residue" evidence="1">
    <location>
        <position position="55"/>
    </location>
</feature>
<sequence length="55" mass="5701">GRQVTLSSTISGEAVTESERTDALVTSLVDTARRIGDVTGLISDIAAQTNLLALN</sequence>
<organism evidence="1 2">
    <name type="scientific">Tistrella mobilis</name>
    <dbReference type="NCBI Taxonomy" id="171437"/>
    <lineage>
        <taxon>Bacteria</taxon>
        <taxon>Pseudomonadati</taxon>
        <taxon>Pseudomonadota</taxon>
        <taxon>Alphaproteobacteria</taxon>
        <taxon>Geminicoccales</taxon>
        <taxon>Geminicoccaceae</taxon>
        <taxon>Tistrella</taxon>
    </lineage>
</organism>
<dbReference type="EMBL" id="DMAI01000354">
    <property type="protein sequence ID" value="HAE50004.1"/>
    <property type="molecule type" value="Genomic_DNA"/>
</dbReference>
<evidence type="ECO:0000313" key="1">
    <source>
        <dbReference type="EMBL" id="HAE50004.1"/>
    </source>
</evidence>
<proteinExistence type="predicted"/>
<gene>
    <name evidence="1" type="ORF">DCK97_21550</name>
</gene>
<dbReference type="SUPFAM" id="SSF58104">
    <property type="entry name" value="Methyl-accepting chemotaxis protein (MCP) signaling domain"/>
    <property type="match status" value="1"/>
</dbReference>
<comment type="caution">
    <text evidence="1">The sequence shown here is derived from an EMBL/GenBank/DDBJ whole genome shotgun (WGS) entry which is preliminary data.</text>
</comment>
<feature type="non-terminal residue" evidence="1">
    <location>
        <position position="1"/>
    </location>
</feature>
<dbReference type="Gene3D" id="1.10.287.950">
    <property type="entry name" value="Methyl-accepting chemotaxis protein"/>
    <property type="match status" value="1"/>
</dbReference>